<protein>
    <submittedName>
        <fullName evidence="1">Uncharacterized protein</fullName>
    </submittedName>
</protein>
<dbReference type="EMBL" id="CQAZ01000181">
    <property type="protein sequence ID" value="CNI81694.1"/>
    <property type="molecule type" value="Genomic_DNA"/>
</dbReference>
<sequence length="60" mass="6410">MTGFVVAKNGGDKEVFIFQNHRRCGVSPVDPNSVQTFTLPPFQCFKPTGCGGGLTIFGGF</sequence>
<dbReference type="AlphaFoldDB" id="A0A0T9RSJ4"/>
<proteinExistence type="predicted"/>
<gene>
    <name evidence="1" type="ORF">ERS008529_04928</name>
</gene>
<organism evidence="1 2">
    <name type="scientific">Yersinia pekkanenii</name>
    <dbReference type="NCBI Taxonomy" id="1288385"/>
    <lineage>
        <taxon>Bacteria</taxon>
        <taxon>Pseudomonadati</taxon>
        <taxon>Pseudomonadota</taxon>
        <taxon>Gammaproteobacteria</taxon>
        <taxon>Enterobacterales</taxon>
        <taxon>Yersiniaceae</taxon>
        <taxon>Yersinia</taxon>
    </lineage>
</organism>
<name>A0A0T9RSJ4_9GAMM</name>
<accession>A0A0T9RSJ4</accession>
<reference evidence="2" key="1">
    <citation type="submission" date="2015-03" db="EMBL/GenBank/DDBJ databases">
        <authorList>
            <consortium name="Pathogen Informatics"/>
        </authorList>
    </citation>
    <scope>NUCLEOTIDE SEQUENCE [LARGE SCALE GENOMIC DNA]</scope>
    <source>
        <strain evidence="2">A125KOH2</strain>
    </source>
</reference>
<evidence type="ECO:0000313" key="1">
    <source>
        <dbReference type="EMBL" id="CNI81694.1"/>
    </source>
</evidence>
<evidence type="ECO:0000313" key="2">
    <source>
        <dbReference type="Proteomes" id="UP000045840"/>
    </source>
</evidence>
<dbReference type="Proteomes" id="UP000045840">
    <property type="component" value="Unassembled WGS sequence"/>
</dbReference>